<comment type="caution">
    <text evidence="3">The sequence shown here is derived from an EMBL/GenBank/DDBJ whole genome shotgun (WGS) entry which is preliminary data.</text>
</comment>
<reference evidence="3 4" key="1">
    <citation type="journal article" date="2018" name="BMC Genomics">
        <title>The genome of Naegleria lovaniensis, the basis for a comparative approach to unravel pathogenicity factors of the human pathogenic amoeba N. fowleri.</title>
        <authorList>
            <person name="Liechti N."/>
            <person name="Schurch N."/>
            <person name="Bruggmann R."/>
            <person name="Wittwer M."/>
        </authorList>
    </citation>
    <scope>NUCLEOTIDE SEQUENCE [LARGE SCALE GENOMIC DNA]</scope>
    <source>
        <strain evidence="3 4">ATCC 30569</strain>
    </source>
</reference>
<feature type="transmembrane region" description="Helical" evidence="2">
    <location>
        <begin position="57"/>
        <end position="82"/>
    </location>
</feature>
<protein>
    <submittedName>
        <fullName evidence="3">Uncharacterized protein</fullName>
    </submittedName>
</protein>
<dbReference type="EMBL" id="PYSW02000004">
    <property type="protein sequence ID" value="KAG2392673.1"/>
    <property type="molecule type" value="Genomic_DNA"/>
</dbReference>
<dbReference type="Proteomes" id="UP000816034">
    <property type="component" value="Unassembled WGS sequence"/>
</dbReference>
<feature type="region of interest" description="Disordered" evidence="1">
    <location>
        <begin position="193"/>
        <end position="226"/>
    </location>
</feature>
<keyword evidence="2" id="KW-0812">Transmembrane</keyword>
<keyword evidence="2" id="KW-0472">Membrane</keyword>
<evidence type="ECO:0000256" key="1">
    <source>
        <dbReference type="SAM" id="MobiDB-lite"/>
    </source>
</evidence>
<gene>
    <name evidence="3" type="ORF">C9374_011398</name>
</gene>
<sequence length="226" mass="25274">MSESNKRSQRAYATASVVTQLAMALLSLTAGVFAIVVYSLPQNYEKNIECPIDRIQIFTLVFGVSELCCFVLAVLSPMIYLIEVRLREGFHPGLVSQCLIVLRVLLGFVSAGFLIKNAHSYFTSLCNVELATKTAYTAMMITGLCIISIFILVVVVVFALFLIYGCFTMKSEPSKNSSPKASKYDQVQDEDFVEQEHHQHDAAVVVSSEEEKRESNIRINRNNEQQ</sequence>
<name>A0AA88GX67_NAELO</name>
<evidence type="ECO:0000256" key="2">
    <source>
        <dbReference type="SAM" id="Phobius"/>
    </source>
</evidence>
<organism evidence="3 4">
    <name type="scientific">Naegleria lovaniensis</name>
    <name type="common">Amoeba</name>
    <dbReference type="NCBI Taxonomy" id="51637"/>
    <lineage>
        <taxon>Eukaryota</taxon>
        <taxon>Discoba</taxon>
        <taxon>Heterolobosea</taxon>
        <taxon>Tetramitia</taxon>
        <taxon>Eutetramitia</taxon>
        <taxon>Vahlkampfiidae</taxon>
        <taxon>Naegleria</taxon>
    </lineage>
</organism>
<evidence type="ECO:0000313" key="4">
    <source>
        <dbReference type="Proteomes" id="UP000816034"/>
    </source>
</evidence>
<keyword evidence="4" id="KW-1185">Reference proteome</keyword>
<evidence type="ECO:0000313" key="3">
    <source>
        <dbReference type="EMBL" id="KAG2392673.1"/>
    </source>
</evidence>
<feature type="transmembrane region" description="Helical" evidence="2">
    <location>
        <begin position="94"/>
        <end position="115"/>
    </location>
</feature>
<proteinExistence type="predicted"/>
<dbReference type="AlphaFoldDB" id="A0AA88GX67"/>
<feature type="transmembrane region" description="Helical" evidence="2">
    <location>
        <begin position="135"/>
        <end position="167"/>
    </location>
</feature>
<accession>A0AA88GX67</accession>
<dbReference type="GeneID" id="68103852"/>
<feature type="transmembrane region" description="Helical" evidence="2">
    <location>
        <begin position="12"/>
        <end position="37"/>
    </location>
</feature>
<keyword evidence="2" id="KW-1133">Transmembrane helix</keyword>
<feature type="compositionally biased region" description="Low complexity" evidence="1">
    <location>
        <begin position="217"/>
        <end position="226"/>
    </location>
</feature>
<dbReference type="RefSeq" id="XP_044554567.1">
    <property type="nucleotide sequence ID" value="XM_044687048.1"/>
</dbReference>